<dbReference type="Pfam" id="PF00378">
    <property type="entry name" value="ECH_1"/>
    <property type="match status" value="1"/>
</dbReference>
<dbReference type="SUPFAM" id="SSF52096">
    <property type="entry name" value="ClpP/crotonase"/>
    <property type="match status" value="1"/>
</dbReference>
<dbReference type="PANTHER" id="PTHR11941">
    <property type="entry name" value="ENOYL-COA HYDRATASE-RELATED"/>
    <property type="match status" value="1"/>
</dbReference>
<name>A0A2Y8ZRT0_9MICO</name>
<evidence type="ECO:0000313" key="1">
    <source>
        <dbReference type="EMBL" id="SSA35090.1"/>
    </source>
</evidence>
<proteinExistence type="predicted"/>
<keyword evidence="2" id="KW-1185">Reference proteome</keyword>
<protein>
    <submittedName>
        <fullName evidence="1">Enoyl-CoA hydratase/carnithine racemase</fullName>
    </submittedName>
</protein>
<organism evidence="1 2">
    <name type="scientific">Branchiibius hedensis</name>
    <dbReference type="NCBI Taxonomy" id="672460"/>
    <lineage>
        <taxon>Bacteria</taxon>
        <taxon>Bacillati</taxon>
        <taxon>Actinomycetota</taxon>
        <taxon>Actinomycetes</taxon>
        <taxon>Micrococcales</taxon>
        <taxon>Dermacoccaceae</taxon>
        <taxon>Branchiibius</taxon>
    </lineage>
</organism>
<dbReference type="GO" id="GO:0003824">
    <property type="term" value="F:catalytic activity"/>
    <property type="evidence" value="ECO:0007669"/>
    <property type="project" value="UniProtKB-ARBA"/>
</dbReference>
<dbReference type="Gene3D" id="3.90.226.10">
    <property type="entry name" value="2-enoyl-CoA Hydratase, Chain A, domain 1"/>
    <property type="match status" value="1"/>
</dbReference>
<dbReference type="EMBL" id="UESZ01000001">
    <property type="protein sequence ID" value="SSA35090.1"/>
    <property type="molecule type" value="Genomic_DNA"/>
</dbReference>
<reference evidence="2" key="1">
    <citation type="submission" date="2016-10" db="EMBL/GenBank/DDBJ databases">
        <authorList>
            <person name="Varghese N."/>
            <person name="Submissions S."/>
        </authorList>
    </citation>
    <scope>NUCLEOTIDE SEQUENCE [LARGE SCALE GENOMIC DNA]</scope>
    <source>
        <strain evidence="2">DSM 22951</strain>
    </source>
</reference>
<sequence length="284" mass="30316">MTTNHPLDLLSFRALRVAVHDGVATVTIDNPPLNILDTALITDLRRFVDTVRNDGSVLVVVFESADPEFFSAHGDAEFVSKPQLFTALIRSADAPLNPMEALHESVRTLPQITIGKLAGYARGGGLELLMSMDMRFAALDTAKMAHPEAALGIVPGGGGTQFLPRLTGRARALEIILGGGLIDASTAERYGLVNRALPDAQLDDFVDSLARRIAAVGAEVIAGAVRCVDAALSTDLSVGLEIENHELGRLFTADSAQHTIDLIARGYQTREVEKDLEGFLHPSG</sequence>
<dbReference type="CDD" id="cd06558">
    <property type="entry name" value="crotonase-like"/>
    <property type="match status" value="1"/>
</dbReference>
<dbReference type="Proteomes" id="UP000250028">
    <property type="component" value="Unassembled WGS sequence"/>
</dbReference>
<dbReference type="RefSeq" id="WP_109686131.1">
    <property type="nucleotide sequence ID" value="NZ_QGDN01000001.1"/>
</dbReference>
<dbReference type="PANTHER" id="PTHR11941:SF54">
    <property type="entry name" value="ENOYL-COA HYDRATASE, MITOCHONDRIAL"/>
    <property type="match status" value="1"/>
</dbReference>
<dbReference type="AlphaFoldDB" id="A0A2Y8ZRT0"/>
<gene>
    <name evidence="1" type="ORF">SAMN04489750_2425</name>
</gene>
<dbReference type="InterPro" id="IPR001753">
    <property type="entry name" value="Enoyl-CoA_hydra/iso"/>
</dbReference>
<evidence type="ECO:0000313" key="2">
    <source>
        <dbReference type="Proteomes" id="UP000250028"/>
    </source>
</evidence>
<dbReference type="InterPro" id="IPR029045">
    <property type="entry name" value="ClpP/crotonase-like_dom_sf"/>
</dbReference>
<accession>A0A2Y8ZRT0</accession>
<dbReference type="GO" id="GO:0006635">
    <property type="term" value="P:fatty acid beta-oxidation"/>
    <property type="evidence" value="ECO:0007669"/>
    <property type="project" value="TreeGrafter"/>
</dbReference>
<dbReference type="OrthoDB" id="5174409at2"/>